<comment type="caution">
    <text evidence="1">The sequence shown here is derived from an EMBL/GenBank/DDBJ whole genome shotgun (WGS) entry which is preliminary data.</text>
</comment>
<dbReference type="Proteomes" id="UP001501153">
    <property type="component" value="Unassembled WGS sequence"/>
</dbReference>
<evidence type="ECO:0000313" key="1">
    <source>
        <dbReference type="EMBL" id="GAA4360678.1"/>
    </source>
</evidence>
<organism evidence="1 2">
    <name type="scientific">Hymenobacter saemangeumensis</name>
    <dbReference type="NCBI Taxonomy" id="1084522"/>
    <lineage>
        <taxon>Bacteria</taxon>
        <taxon>Pseudomonadati</taxon>
        <taxon>Bacteroidota</taxon>
        <taxon>Cytophagia</taxon>
        <taxon>Cytophagales</taxon>
        <taxon>Hymenobacteraceae</taxon>
        <taxon>Hymenobacter</taxon>
    </lineage>
</organism>
<dbReference type="InterPro" id="IPR026444">
    <property type="entry name" value="Secre_tail"/>
</dbReference>
<proteinExistence type="predicted"/>
<protein>
    <recommendedName>
        <fullName evidence="3">T9SS type A sorting domain-containing protein</fullName>
    </recommendedName>
</protein>
<gene>
    <name evidence="1" type="ORF">GCM10023185_27380</name>
</gene>
<dbReference type="EMBL" id="BAABGZ010000052">
    <property type="protein sequence ID" value="GAA4360678.1"/>
    <property type="molecule type" value="Genomic_DNA"/>
</dbReference>
<accession>A0ABP8IJN5</accession>
<sequence length="512" mass="56520">MAFYNNRLYCNLVYLETINGKVQTFWDVYQWDPITHDFFQQVGTPRELGGSSSIRTHSSPNIDANSNGEVGIVWQESSQEKTVINVQSPSYPAPGYTYTLPAIQFADSYVLAGYTDGTLKNCTSYRGWLASRDHATSDNPPILFNQCLNPDVAVGASGIISVVYINSYALPLTTPVDAEESLVVRQFRFLDECGPAQLVDSHTWDESKGASIGTPRIAASGNPIHPEDVEVVLDWKDHPCEEGFGLRTYMEIRNFGKSPVNSSTSAFRSAFKTVSMPLVIGTNSLPATEPVVSYYNRTNSGGDFYIVSWTGKDYDLAGTGYGKDIWARSLFKGILLTSVGYSRVNTADKGNQFAPSVAARYMNIQGTDDNPSAHFFFDEFASRVSYKETITFGFGGGGGIYRNMVGNGPIHTEEVKKGNEASPSRRKAVFEAYPNPFSTSVQLNLGLEPGERAQRIVVCDLMGRVVEDIHLPPADALAPTYTWHPKQALAEGTYLLRFTTDKRTQYTTLTKR</sequence>
<dbReference type="NCBIfam" id="TIGR04183">
    <property type="entry name" value="Por_Secre_tail"/>
    <property type="match status" value="1"/>
</dbReference>
<name>A0ABP8IJN5_9BACT</name>
<evidence type="ECO:0000313" key="2">
    <source>
        <dbReference type="Proteomes" id="UP001501153"/>
    </source>
</evidence>
<evidence type="ECO:0008006" key="3">
    <source>
        <dbReference type="Google" id="ProtNLM"/>
    </source>
</evidence>
<keyword evidence="2" id="KW-1185">Reference proteome</keyword>
<reference evidence="2" key="1">
    <citation type="journal article" date="2019" name="Int. J. Syst. Evol. Microbiol.">
        <title>The Global Catalogue of Microorganisms (GCM) 10K type strain sequencing project: providing services to taxonomists for standard genome sequencing and annotation.</title>
        <authorList>
            <consortium name="The Broad Institute Genomics Platform"/>
            <consortium name="The Broad Institute Genome Sequencing Center for Infectious Disease"/>
            <person name="Wu L."/>
            <person name="Ma J."/>
        </authorList>
    </citation>
    <scope>NUCLEOTIDE SEQUENCE [LARGE SCALE GENOMIC DNA]</scope>
    <source>
        <strain evidence="2">JCM 17923</strain>
    </source>
</reference>